<organism evidence="2 3">
    <name type="scientific">Gracilibacillus kekensis</name>
    <dbReference type="NCBI Taxonomy" id="1027249"/>
    <lineage>
        <taxon>Bacteria</taxon>
        <taxon>Bacillati</taxon>
        <taxon>Bacillota</taxon>
        <taxon>Bacilli</taxon>
        <taxon>Bacillales</taxon>
        <taxon>Bacillaceae</taxon>
        <taxon>Gracilibacillus</taxon>
    </lineage>
</organism>
<evidence type="ECO:0000256" key="1">
    <source>
        <dbReference type="SAM" id="MobiDB-lite"/>
    </source>
</evidence>
<proteinExistence type="predicted"/>
<protein>
    <recommendedName>
        <fullName evidence="4">Hook-length control protein FliK</fullName>
    </recommendedName>
</protein>
<dbReference type="Proteomes" id="UP000184184">
    <property type="component" value="Unassembled WGS sequence"/>
</dbReference>
<feature type="region of interest" description="Disordered" evidence="1">
    <location>
        <begin position="660"/>
        <end position="686"/>
    </location>
</feature>
<sequence length="686" mass="77572">MVNMQSFSNALRVENTRLNNSQASLRAGQMLTGKVLELYPNQKASIQLGGSQIVAQLETALSSKQDYLFQVTSVGDLIRLKKISEAPIQNRLLSDQIMQQIGLPNNRALKAFMQQVMNQNIPFNFQEAQSIANLIEQFGGSSSNRELMQMMLQKGFPLSESVFKNLQSYQSSQLGQQISQLQQALQQPGQSQVSMANLQQQLAIFGANNRDAAMILRQFIQTNQQALQNTNQVSAQILQQMSSGNGLASTQLQDTAQQIHQVLQQQLPLSSNKMQTFQTFLNRFSQVVQQEGATDSLKHIFQQNPLFSKVMQVLSQQDKSQIQQWLQQPKSSVVQQQQTLSILQNVASQQLTQQNQNMLRTLLLHMNQVDNDTLSVRDEFLHVLKHFVNTSGIQDETRIANTLNSSNGSPANMVALMQSIKSVLPTAEQQTFQQWLQQTQPSAAQNQQITDMLHRMNVQQLPQVEQNVVRNLLTLLDTTDQPFNKEQIMQAIRQFFSQSDSSIQQLRDQDLSLKQNLIQANQQTIDFAGDRIQRLVQTITGMQINMVQDDQTLLQQNFQIPGERFGLAHDIRMQFEGKQKNETGEIDPDYCRILFHLDLNNLGETMMTLSIQKRVINITVYNDSQALKPLIDQFKPLLKQKLDGLDYQLSSVSNKLLSDSEASSAGTHSSRETYPTAPTEGIDFRV</sequence>
<dbReference type="RefSeq" id="WP_073201862.1">
    <property type="nucleotide sequence ID" value="NZ_FRCZ01000004.1"/>
</dbReference>
<dbReference type="OrthoDB" id="2351076at2"/>
<keyword evidence="3" id="KW-1185">Reference proteome</keyword>
<evidence type="ECO:0000313" key="2">
    <source>
        <dbReference type="EMBL" id="SHN15995.1"/>
    </source>
</evidence>
<dbReference type="STRING" id="1027249.SAMN05216179_2161"/>
<dbReference type="AlphaFoldDB" id="A0A1M7PG95"/>
<reference evidence="2 3" key="1">
    <citation type="submission" date="2016-11" db="EMBL/GenBank/DDBJ databases">
        <authorList>
            <person name="Jaros S."/>
            <person name="Januszkiewicz K."/>
            <person name="Wedrychowicz H."/>
        </authorList>
    </citation>
    <scope>NUCLEOTIDE SEQUENCE [LARGE SCALE GENOMIC DNA]</scope>
    <source>
        <strain evidence="2 3">CGMCC 1.10681</strain>
    </source>
</reference>
<accession>A0A1M7PG95</accession>
<gene>
    <name evidence="2" type="ORF">SAMN05216179_2161</name>
</gene>
<dbReference type="EMBL" id="FRCZ01000004">
    <property type="protein sequence ID" value="SHN15995.1"/>
    <property type="molecule type" value="Genomic_DNA"/>
</dbReference>
<evidence type="ECO:0008006" key="4">
    <source>
        <dbReference type="Google" id="ProtNLM"/>
    </source>
</evidence>
<name>A0A1M7PG95_9BACI</name>
<evidence type="ECO:0000313" key="3">
    <source>
        <dbReference type="Proteomes" id="UP000184184"/>
    </source>
</evidence>